<dbReference type="EMBL" id="OD052079">
    <property type="protein sequence ID" value="CAD7421482.1"/>
    <property type="molecule type" value="Genomic_DNA"/>
</dbReference>
<accession>A0A7R9DV77</accession>
<gene>
    <name evidence="1" type="ORF">TPSB3V08_LOCUS14897</name>
</gene>
<sequence length="39" mass="4493">MHSSTAWRLFRSMGNITTVQNSCRSVPDLQCEEQHSEIL</sequence>
<reference evidence="1" key="1">
    <citation type="submission" date="2020-11" db="EMBL/GenBank/DDBJ databases">
        <authorList>
            <person name="Tran Van P."/>
        </authorList>
    </citation>
    <scope>NUCLEOTIDE SEQUENCE</scope>
</reference>
<name>A0A7R9DV77_TIMPO</name>
<organism evidence="1">
    <name type="scientific">Timema poppense</name>
    <name type="common">Walking stick</name>
    <dbReference type="NCBI Taxonomy" id="170557"/>
    <lineage>
        <taxon>Eukaryota</taxon>
        <taxon>Metazoa</taxon>
        <taxon>Ecdysozoa</taxon>
        <taxon>Arthropoda</taxon>
        <taxon>Hexapoda</taxon>
        <taxon>Insecta</taxon>
        <taxon>Pterygota</taxon>
        <taxon>Neoptera</taxon>
        <taxon>Polyneoptera</taxon>
        <taxon>Phasmatodea</taxon>
        <taxon>Timematodea</taxon>
        <taxon>Timematoidea</taxon>
        <taxon>Timematidae</taxon>
        <taxon>Timema</taxon>
    </lineage>
</organism>
<proteinExistence type="predicted"/>
<evidence type="ECO:0000313" key="1">
    <source>
        <dbReference type="EMBL" id="CAD7421482.1"/>
    </source>
</evidence>
<dbReference type="AlphaFoldDB" id="A0A7R9DV77"/>
<protein>
    <submittedName>
        <fullName evidence="1">Uncharacterized protein</fullName>
    </submittedName>
</protein>